<dbReference type="Pfam" id="PF22698">
    <property type="entry name" value="Semialdhyde_dhC_1"/>
    <property type="match status" value="1"/>
</dbReference>
<dbReference type="InterPro" id="IPR000534">
    <property type="entry name" value="Semialdehyde_DH_NAD-bd"/>
</dbReference>
<evidence type="ECO:0000256" key="3">
    <source>
        <dbReference type="ARBA" id="ARBA00022857"/>
    </source>
</evidence>
<dbReference type="InterPro" id="IPR036291">
    <property type="entry name" value="NAD(P)-bd_dom_sf"/>
</dbReference>
<keyword evidence="3 5" id="KW-0521">NADP</keyword>
<dbReference type="GO" id="GO:0006526">
    <property type="term" value="P:L-arginine biosynthetic process"/>
    <property type="evidence" value="ECO:0007669"/>
    <property type="project" value="UniProtKB-UniRule"/>
</dbReference>
<reference evidence="8" key="1">
    <citation type="submission" date="2020-06" db="EMBL/GenBank/DDBJ databases">
        <title>Unique genomic features of the anaerobic methanotrophic archaea.</title>
        <authorList>
            <person name="Chadwick G.L."/>
            <person name="Skennerton C.T."/>
            <person name="Laso-Perez R."/>
            <person name="Leu A.O."/>
            <person name="Speth D.R."/>
            <person name="Yu H."/>
            <person name="Morgan-Lang C."/>
            <person name="Hatzenpichler R."/>
            <person name="Goudeau D."/>
            <person name="Malmstrom R."/>
            <person name="Brazelton W.J."/>
            <person name="Woyke T."/>
            <person name="Hallam S.J."/>
            <person name="Tyson G.W."/>
            <person name="Wegener G."/>
            <person name="Boetius A."/>
            <person name="Orphan V."/>
        </authorList>
    </citation>
    <scope>NUCLEOTIDE SEQUENCE</scope>
</reference>
<dbReference type="CDD" id="cd23934">
    <property type="entry name" value="AGPR_1_C"/>
    <property type="match status" value="1"/>
</dbReference>
<dbReference type="AlphaFoldDB" id="A0A7G9YNK1"/>
<dbReference type="PANTHER" id="PTHR32338">
    <property type="entry name" value="N-ACETYL-GAMMA-GLUTAMYL-PHOSPHATE REDUCTASE, CHLOROPLASTIC-RELATED-RELATED"/>
    <property type="match status" value="1"/>
</dbReference>
<comment type="similarity">
    <text evidence="5">Belongs to the NAGSA dehydrogenase family. Type 1 subfamily.</text>
</comment>
<proteinExistence type="inferred from homology"/>
<comment type="pathway">
    <text evidence="5">Amino-acid biosynthesis; L-arginine biosynthesis; N(2)-acetyl-L-ornithine from L-glutamate: step 3/4.</text>
</comment>
<dbReference type="InterPro" id="IPR000706">
    <property type="entry name" value="AGPR_type-1"/>
</dbReference>
<evidence type="ECO:0000256" key="1">
    <source>
        <dbReference type="ARBA" id="ARBA00022571"/>
    </source>
</evidence>
<comment type="function">
    <text evidence="5">Catalyzes the NADPH-dependent reduction of N-acetyl-5-glutamyl phosphate to yield N-acetyl-L-glutamate 5-semialdehyde.</text>
</comment>
<dbReference type="Gene3D" id="3.40.50.720">
    <property type="entry name" value="NAD(P)-binding Rossmann-like Domain"/>
    <property type="match status" value="1"/>
</dbReference>
<dbReference type="PANTHER" id="PTHR32338:SF10">
    <property type="entry name" value="N-ACETYL-GAMMA-GLUTAMYL-PHOSPHATE REDUCTASE, CHLOROPLASTIC-RELATED"/>
    <property type="match status" value="1"/>
</dbReference>
<dbReference type="InterPro" id="IPR050085">
    <property type="entry name" value="AGPR"/>
</dbReference>
<keyword evidence="1 5" id="KW-0055">Arginine biosynthesis</keyword>
<evidence type="ECO:0000256" key="2">
    <source>
        <dbReference type="ARBA" id="ARBA00022605"/>
    </source>
</evidence>
<dbReference type="GO" id="GO:0051287">
    <property type="term" value="F:NAD binding"/>
    <property type="evidence" value="ECO:0007669"/>
    <property type="project" value="InterPro"/>
</dbReference>
<dbReference type="SUPFAM" id="SSF51735">
    <property type="entry name" value="NAD(P)-binding Rossmann-fold domains"/>
    <property type="match status" value="1"/>
</dbReference>
<dbReference type="SUPFAM" id="SSF55347">
    <property type="entry name" value="Glyceraldehyde-3-phosphate dehydrogenase-like, C-terminal domain"/>
    <property type="match status" value="1"/>
</dbReference>
<dbReference type="NCBIfam" id="TIGR01850">
    <property type="entry name" value="argC"/>
    <property type="match status" value="1"/>
</dbReference>
<gene>
    <name evidence="8" type="primary">lysY</name>
    <name evidence="5" type="synonym">argC</name>
    <name evidence="8" type="ORF">IDCAPMJN_00021</name>
</gene>
<evidence type="ECO:0000313" key="8">
    <source>
        <dbReference type="EMBL" id="QNO49585.1"/>
    </source>
</evidence>
<dbReference type="InterPro" id="IPR058924">
    <property type="entry name" value="AGPR_dimerisation_dom"/>
</dbReference>
<name>A0A7G9YNK1_9EURY</name>
<dbReference type="EC" id="1.2.1.38" evidence="5"/>
<dbReference type="CDD" id="cd17895">
    <property type="entry name" value="AGPR_1_N"/>
    <property type="match status" value="1"/>
</dbReference>
<evidence type="ECO:0000256" key="6">
    <source>
        <dbReference type="PROSITE-ProRule" id="PRU10010"/>
    </source>
</evidence>
<organism evidence="8">
    <name type="scientific">Candidatus Methanogaster sp. ANME-2c ERB4</name>
    <dbReference type="NCBI Taxonomy" id="2759911"/>
    <lineage>
        <taxon>Archaea</taxon>
        <taxon>Methanobacteriati</taxon>
        <taxon>Methanobacteriota</taxon>
        <taxon>Stenosarchaea group</taxon>
        <taxon>Methanomicrobia</taxon>
        <taxon>Methanosarcinales</taxon>
        <taxon>ANME-2 cluster</taxon>
        <taxon>Candidatus Methanogasteraceae</taxon>
        <taxon>Candidatus Methanogaster</taxon>
    </lineage>
</organism>
<comment type="subcellular location">
    <subcellularLocation>
        <location evidence="5">Cytoplasm</location>
    </subcellularLocation>
</comment>
<feature type="domain" description="Semialdehyde dehydrogenase NAD-binding" evidence="7">
    <location>
        <begin position="3"/>
        <end position="147"/>
    </location>
</feature>
<dbReference type="SMART" id="SM00859">
    <property type="entry name" value="Semialdhyde_dh"/>
    <property type="match status" value="1"/>
</dbReference>
<dbReference type="Pfam" id="PF01118">
    <property type="entry name" value="Semialdhyde_dh"/>
    <property type="match status" value="1"/>
</dbReference>
<sequence>MIKIGIVGGSGYTGGELIRLLLGHPEAEIAIVTSRRLSGTPVTDIHRHLSSLFDLSFENPSPEEIASACDLVITAVPHGAAMEIVPKLLEGGTRVVDLSADYRLPVGVFEATYARAHTDPGRVEAGVGDQGAVFGLPELHPEVAGAHIVANPGCYPTGAILSAAPLANAKMVEYAIFDSKSGVSGAGVAPSDTSHYPNLAENIRAYNITTHRHLPEIVQELGRLDGSLTGIHFTPHVIPAIRGILTTAHLLLHEECDSGSSFGSSSSSGFNSDYDVILELYREFYKDTPFVRVRDYIPNLADVRGSNFCDIGLACRGNRVVAVSAIDNLVKGASGQAIQNMNLMFGLPEICGLLTPPLSP</sequence>
<keyword evidence="4 5" id="KW-0560">Oxidoreductase</keyword>
<keyword evidence="5" id="KW-0963">Cytoplasm</keyword>
<comment type="catalytic activity">
    <reaction evidence="5">
        <text>N-acetyl-L-glutamate 5-semialdehyde + phosphate + NADP(+) = N-acetyl-L-glutamyl 5-phosphate + NADPH + H(+)</text>
        <dbReference type="Rhea" id="RHEA:21588"/>
        <dbReference type="ChEBI" id="CHEBI:15378"/>
        <dbReference type="ChEBI" id="CHEBI:29123"/>
        <dbReference type="ChEBI" id="CHEBI:43474"/>
        <dbReference type="ChEBI" id="CHEBI:57783"/>
        <dbReference type="ChEBI" id="CHEBI:57936"/>
        <dbReference type="ChEBI" id="CHEBI:58349"/>
        <dbReference type="EC" id="1.2.1.38"/>
    </reaction>
</comment>
<evidence type="ECO:0000256" key="4">
    <source>
        <dbReference type="ARBA" id="ARBA00023002"/>
    </source>
</evidence>
<dbReference type="EMBL" id="MT631383">
    <property type="protein sequence ID" value="QNO49585.1"/>
    <property type="molecule type" value="Genomic_DNA"/>
</dbReference>
<feature type="active site" evidence="5 6">
    <location>
        <position position="154"/>
    </location>
</feature>
<dbReference type="GO" id="GO:0003942">
    <property type="term" value="F:N-acetyl-gamma-glutamyl-phosphate reductase activity"/>
    <property type="evidence" value="ECO:0007669"/>
    <property type="project" value="UniProtKB-UniRule"/>
</dbReference>
<evidence type="ECO:0000256" key="5">
    <source>
        <dbReference type="HAMAP-Rule" id="MF_00150"/>
    </source>
</evidence>
<dbReference type="Gene3D" id="3.30.360.10">
    <property type="entry name" value="Dihydrodipicolinate Reductase, domain 2"/>
    <property type="match status" value="1"/>
</dbReference>
<dbReference type="HAMAP" id="MF_00150">
    <property type="entry name" value="ArgC_type1"/>
    <property type="match status" value="1"/>
</dbReference>
<evidence type="ECO:0000259" key="7">
    <source>
        <dbReference type="SMART" id="SM00859"/>
    </source>
</evidence>
<protein>
    <recommendedName>
        <fullName evidence="5">N-acetyl-gamma-glutamyl-phosphate reductase</fullName>
        <shortName evidence="5">AGPR</shortName>
        <ecNumber evidence="5">1.2.1.38</ecNumber>
    </recommendedName>
    <alternativeName>
        <fullName evidence="5">N-acetyl-glutamate semialdehyde dehydrogenase</fullName>
        <shortName evidence="5">NAGSA dehydrogenase</shortName>
    </alternativeName>
</protein>
<dbReference type="InterPro" id="IPR023013">
    <property type="entry name" value="AGPR_AS"/>
</dbReference>
<dbReference type="PROSITE" id="PS01224">
    <property type="entry name" value="ARGC"/>
    <property type="match status" value="1"/>
</dbReference>
<dbReference type="UniPathway" id="UPA00068">
    <property type="reaction ID" value="UER00108"/>
</dbReference>
<dbReference type="GO" id="GO:0070401">
    <property type="term" value="F:NADP+ binding"/>
    <property type="evidence" value="ECO:0007669"/>
    <property type="project" value="InterPro"/>
</dbReference>
<keyword evidence="2 5" id="KW-0028">Amino-acid biosynthesis</keyword>
<dbReference type="GO" id="GO:0005737">
    <property type="term" value="C:cytoplasm"/>
    <property type="evidence" value="ECO:0007669"/>
    <property type="project" value="UniProtKB-SubCell"/>
</dbReference>
<accession>A0A7G9YNK1</accession>